<proteinExistence type="predicted"/>
<name>A0A424Z4I8_9EURY</name>
<comment type="caution">
    <text evidence="1">The sequence shown here is derived from an EMBL/GenBank/DDBJ whole genome shotgun (WGS) entry which is preliminary data.</text>
</comment>
<accession>A0A424Z4I8</accession>
<evidence type="ECO:0000313" key="1">
    <source>
        <dbReference type="EMBL" id="RQD92548.1"/>
    </source>
</evidence>
<evidence type="ECO:0000313" key="2">
    <source>
        <dbReference type="Proteomes" id="UP000284763"/>
    </source>
</evidence>
<dbReference type="EMBL" id="QZAB01000028">
    <property type="protein sequence ID" value="RQD92548.1"/>
    <property type="molecule type" value="Genomic_DNA"/>
</dbReference>
<dbReference type="AlphaFoldDB" id="A0A424Z4I8"/>
<protein>
    <submittedName>
        <fullName evidence="1">Uncharacterized protein</fullName>
    </submittedName>
</protein>
<dbReference type="Proteomes" id="UP000284763">
    <property type="component" value="Unassembled WGS sequence"/>
</dbReference>
<organism evidence="1 2">
    <name type="scientific">Methanosalsum natronophilum</name>
    <dbReference type="NCBI Taxonomy" id="768733"/>
    <lineage>
        <taxon>Archaea</taxon>
        <taxon>Methanobacteriati</taxon>
        <taxon>Methanobacteriota</taxon>
        <taxon>Stenosarchaea group</taxon>
        <taxon>Methanomicrobia</taxon>
        <taxon>Methanosarcinales</taxon>
        <taxon>Methanosarcinaceae</taxon>
        <taxon>Methanosalsum</taxon>
    </lineage>
</organism>
<reference evidence="1 2" key="1">
    <citation type="submission" date="2018-08" db="EMBL/GenBank/DDBJ databases">
        <title>The metabolism and importance of syntrophic acetate oxidation coupled to methane or sulfide production in haloalkaline environments.</title>
        <authorList>
            <person name="Timmers P.H.A."/>
            <person name="Vavourakis C.D."/>
            <person name="Sorokin D.Y."/>
            <person name="Sinninghe Damste J.S."/>
            <person name="Muyzer G."/>
            <person name="Stams A.J.M."/>
            <person name="Plugge C.M."/>
        </authorList>
    </citation>
    <scope>NUCLEOTIDE SEQUENCE [LARGE SCALE GENOMIC DNA]</scope>
    <source>
        <strain evidence="1">MSAO_Arc3</strain>
    </source>
</reference>
<sequence>MIRLENMLPKAFLLGIVEVVNEVGPEKAHDWLVKIAQKIGESEGGGIEGAREGDLHYLPTSPCITDIREFIEIFGHPDEFDQIVEHSNNLKDNSTEGWKYPALTDILGILHHWYNYKRAEMMGIRLLNVGTRCPLNEKYVYNEKAMQRANMTKEDVDKVLEKGYYVYKMEKIKQE</sequence>
<gene>
    <name evidence="1" type="ORF">D5R95_00335</name>
</gene>